<keyword evidence="8 11" id="KW-0067">ATP-binding</keyword>
<dbReference type="NCBIfam" id="TIGR00694">
    <property type="entry name" value="thiM"/>
    <property type="match status" value="1"/>
</dbReference>
<protein>
    <recommendedName>
        <fullName evidence="11">Hydroxyethylthiazole kinase</fullName>
        <ecNumber evidence="11">2.7.1.50</ecNumber>
    </recommendedName>
    <alternativeName>
        <fullName evidence="11">4-methyl-5-beta-hydroxyethylthiazole kinase</fullName>
        <shortName evidence="11">TH kinase</shortName>
        <shortName evidence="11">Thz kinase</shortName>
    </alternativeName>
</protein>
<dbReference type="AlphaFoldDB" id="A0A285IQR6"/>
<sequence length="267" mass="26993">MTDWGTPLTDMRKAAPLVQCMTNYVSMNIMANVLLAAGASPAMVHAEEEAAEFAGITSALAINIGTFSGHWLRAMEASARVAGERGIPWVLDPVAVGATSFRNQGSTALLKLSPTIIKGNASEVIALAGIGAGISAKGKGADAVHGVEAAIEPAIELARQSGAVVVATGPVDFVTDGSTHYRIANGHALMPKVTALGCALGGIMGAFAASGTPLLQGTVSALAYYGLAGELAAEGAEGPGSFALRFVDALSQIDAEMLSERAQVTSA</sequence>
<reference evidence="12 15" key="2">
    <citation type="journal article" date="2018" name="Int. J. Syst. Evol. Microbiol.">
        <title>Pseudooceanicola lipolyticus sp. nov., a marine alphaproteobacterium, reclassification of Oceanicola flagellatus as Pseudooceanicola flagellatus comb. nov. and emended description of the genus Pseudooceanicola.</title>
        <authorList>
            <person name="Huang M.-M."/>
            <person name="Guo L.-L."/>
            <person name="Wu Y.-H."/>
            <person name="Lai Q.-L."/>
            <person name="Shao Z.-Z."/>
            <person name="Wang C.-S."/>
            <person name="Wu M."/>
            <person name="Xu X.-W."/>
        </authorList>
    </citation>
    <scope>NUCLEOTIDE SEQUENCE [LARGE SCALE GENOMIC DNA]</scope>
    <source>
        <strain evidence="12 15">Ar-45</strain>
    </source>
</reference>
<comment type="catalytic activity">
    <reaction evidence="1 11">
        <text>5-(2-hydroxyethyl)-4-methylthiazole + ATP = 4-methyl-5-(2-phosphooxyethyl)-thiazole + ADP + H(+)</text>
        <dbReference type="Rhea" id="RHEA:24212"/>
        <dbReference type="ChEBI" id="CHEBI:15378"/>
        <dbReference type="ChEBI" id="CHEBI:17957"/>
        <dbReference type="ChEBI" id="CHEBI:30616"/>
        <dbReference type="ChEBI" id="CHEBI:58296"/>
        <dbReference type="ChEBI" id="CHEBI:456216"/>
        <dbReference type="EC" id="2.7.1.50"/>
    </reaction>
</comment>
<evidence type="ECO:0000256" key="4">
    <source>
        <dbReference type="ARBA" id="ARBA00022679"/>
    </source>
</evidence>
<dbReference type="GO" id="GO:0009229">
    <property type="term" value="P:thiamine diphosphate biosynthetic process"/>
    <property type="evidence" value="ECO:0007669"/>
    <property type="project" value="UniProtKB-UniRule"/>
</dbReference>
<dbReference type="RefSeq" id="WP_097145547.1">
    <property type="nucleotide sequence ID" value="NZ_OBEA01000003.1"/>
</dbReference>
<evidence type="ECO:0000256" key="1">
    <source>
        <dbReference type="ARBA" id="ARBA00001771"/>
    </source>
</evidence>
<keyword evidence="15" id="KW-1185">Reference proteome</keyword>
<organism evidence="13 14">
    <name type="scientific">Pseudooceanicola antarcticus</name>
    <dbReference type="NCBI Taxonomy" id="1247613"/>
    <lineage>
        <taxon>Bacteria</taxon>
        <taxon>Pseudomonadati</taxon>
        <taxon>Pseudomonadota</taxon>
        <taxon>Alphaproteobacteria</taxon>
        <taxon>Rhodobacterales</taxon>
        <taxon>Paracoccaceae</taxon>
        <taxon>Pseudooceanicola</taxon>
    </lineage>
</organism>
<evidence type="ECO:0000256" key="2">
    <source>
        <dbReference type="ARBA" id="ARBA00001946"/>
    </source>
</evidence>
<dbReference type="Proteomes" id="UP000231655">
    <property type="component" value="Unassembled WGS sequence"/>
</dbReference>
<accession>A0A285IQR6</accession>
<dbReference type="InterPro" id="IPR000417">
    <property type="entry name" value="Hyethyz_kinase"/>
</dbReference>
<evidence type="ECO:0000256" key="8">
    <source>
        <dbReference type="ARBA" id="ARBA00022840"/>
    </source>
</evidence>
<evidence type="ECO:0000313" key="15">
    <source>
        <dbReference type="Proteomes" id="UP000231702"/>
    </source>
</evidence>
<feature type="binding site" evidence="11">
    <location>
        <position position="118"/>
    </location>
    <ligand>
        <name>ATP</name>
        <dbReference type="ChEBI" id="CHEBI:30616"/>
    </ligand>
</feature>
<evidence type="ECO:0000256" key="9">
    <source>
        <dbReference type="ARBA" id="ARBA00022842"/>
    </source>
</evidence>
<feature type="binding site" evidence="11">
    <location>
        <position position="43"/>
    </location>
    <ligand>
        <name>substrate</name>
    </ligand>
</feature>
<comment type="similarity">
    <text evidence="11">Belongs to the Thz kinase family.</text>
</comment>
<evidence type="ECO:0000313" key="13">
    <source>
        <dbReference type="EMBL" id="SNY50365.1"/>
    </source>
</evidence>
<evidence type="ECO:0000256" key="5">
    <source>
        <dbReference type="ARBA" id="ARBA00022723"/>
    </source>
</evidence>
<dbReference type="CDD" id="cd01170">
    <property type="entry name" value="THZ_kinase"/>
    <property type="match status" value="1"/>
</dbReference>
<dbReference type="SUPFAM" id="SSF53613">
    <property type="entry name" value="Ribokinase-like"/>
    <property type="match status" value="1"/>
</dbReference>
<dbReference type="Pfam" id="PF02110">
    <property type="entry name" value="HK"/>
    <property type="match status" value="1"/>
</dbReference>
<dbReference type="EMBL" id="OBEA01000003">
    <property type="protein sequence ID" value="SNY50365.1"/>
    <property type="molecule type" value="Genomic_DNA"/>
</dbReference>
<gene>
    <name evidence="11" type="primary">thiM</name>
    <name evidence="12" type="ORF">CVM39_01320</name>
    <name evidence="13" type="ORF">SAMN06297129_1798</name>
</gene>
<comment type="function">
    <text evidence="11">Catalyzes the phosphorylation of the hydroxyl group of 4-methyl-5-beta-hydroxyethylthiazole (THZ).</text>
</comment>
<dbReference type="Gene3D" id="3.40.1190.20">
    <property type="match status" value="1"/>
</dbReference>
<dbReference type="GO" id="GO:0000287">
    <property type="term" value="F:magnesium ion binding"/>
    <property type="evidence" value="ECO:0007669"/>
    <property type="project" value="UniProtKB-UniRule"/>
</dbReference>
<dbReference type="UniPathway" id="UPA00060">
    <property type="reaction ID" value="UER00139"/>
</dbReference>
<comment type="pathway">
    <text evidence="3 11">Cofactor biosynthesis; thiamine diphosphate biosynthesis; 4-methyl-5-(2-phosphoethyl)-thiazole from 5-(2-hydroxyethyl)-4-methylthiazole: step 1/1.</text>
</comment>
<feature type="binding site" evidence="11">
    <location>
        <position position="168"/>
    </location>
    <ligand>
        <name>ATP</name>
        <dbReference type="ChEBI" id="CHEBI:30616"/>
    </ligand>
</feature>
<reference evidence="13 14" key="1">
    <citation type="submission" date="2017-09" db="EMBL/GenBank/DDBJ databases">
        <authorList>
            <person name="Ehlers B."/>
            <person name="Leendertz F.H."/>
        </authorList>
    </citation>
    <scope>NUCLEOTIDE SEQUENCE [LARGE SCALE GENOMIC DNA]</scope>
    <source>
        <strain evidence="13 14">CGMCC 1.12662</strain>
    </source>
</reference>
<dbReference type="GO" id="GO:0009228">
    <property type="term" value="P:thiamine biosynthetic process"/>
    <property type="evidence" value="ECO:0007669"/>
    <property type="project" value="UniProtKB-KW"/>
</dbReference>
<evidence type="ECO:0000256" key="6">
    <source>
        <dbReference type="ARBA" id="ARBA00022741"/>
    </source>
</evidence>
<dbReference type="OrthoDB" id="8909021at2"/>
<dbReference type="InterPro" id="IPR029056">
    <property type="entry name" value="Ribokinase-like"/>
</dbReference>
<dbReference type="GO" id="GO:0004417">
    <property type="term" value="F:hydroxyethylthiazole kinase activity"/>
    <property type="evidence" value="ECO:0007669"/>
    <property type="project" value="UniProtKB-UniRule"/>
</dbReference>
<keyword evidence="10 11" id="KW-0784">Thiamine biosynthesis</keyword>
<dbReference type="HAMAP" id="MF_00228">
    <property type="entry name" value="Thz_kinase"/>
    <property type="match status" value="1"/>
</dbReference>
<keyword evidence="6 11" id="KW-0547">Nucleotide-binding</keyword>
<evidence type="ECO:0000256" key="3">
    <source>
        <dbReference type="ARBA" id="ARBA00004868"/>
    </source>
</evidence>
<dbReference type="EC" id="2.7.1.50" evidence="11"/>
<feature type="binding site" evidence="11">
    <location>
        <position position="195"/>
    </location>
    <ligand>
        <name>substrate</name>
    </ligand>
</feature>
<dbReference type="GO" id="GO:0005524">
    <property type="term" value="F:ATP binding"/>
    <property type="evidence" value="ECO:0007669"/>
    <property type="project" value="UniProtKB-UniRule"/>
</dbReference>
<proteinExistence type="inferred from homology"/>
<dbReference type="NCBIfam" id="NF006830">
    <property type="entry name" value="PRK09355.1"/>
    <property type="match status" value="1"/>
</dbReference>
<evidence type="ECO:0000256" key="10">
    <source>
        <dbReference type="ARBA" id="ARBA00022977"/>
    </source>
</evidence>
<evidence type="ECO:0000313" key="12">
    <source>
        <dbReference type="EMBL" id="PJE31772.1"/>
    </source>
</evidence>
<keyword evidence="9 11" id="KW-0460">Magnesium</keyword>
<keyword evidence="7 11" id="KW-0418">Kinase</keyword>
<dbReference type="PRINTS" id="PR01099">
    <property type="entry name" value="HYETHTZKNASE"/>
</dbReference>
<dbReference type="PIRSF" id="PIRSF000513">
    <property type="entry name" value="Thz_kinase"/>
    <property type="match status" value="1"/>
</dbReference>
<dbReference type="EMBL" id="PGTD01000007">
    <property type="protein sequence ID" value="PJE31772.1"/>
    <property type="molecule type" value="Genomic_DNA"/>
</dbReference>
<dbReference type="Proteomes" id="UP000231702">
    <property type="component" value="Unassembled WGS sequence"/>
</dbReference>
<evidence type="ECO:0000256" key="7">
    <source>
        <dbReference type="ARBA" id="ARBA00022777"/>
    </source>
</evidence>
<evidence type="ECO:0000313" key="14">
    <source>
        <dbReference type="Proteomes" id="UP000231655"/>
    </source>
</evidence>
<comment type="cofactor">
    <cofactor evidence="2 11">
        <name>Mg(2+)</name>
        <dbReference type="ChEBI" id="CHEBI:18420"/>
    </cofactor>
</comment>
<keyword evidence="4 11" id="KW-0808">Transferase</keyword>
<name>A0A285IQR6_9RHOB</name>
<evidence type="ECO:0000256" key="11">
    <source>
        <dbReference type="HAMAP-Rule" id="MF_00228"/>
    </source>
</evidence>
<keyword evidence="5 11" id="KW-0479">Metal-binding</keyword>